<accession>A0ABR9VSH6</accession>
<protein>
    <submittedName>
        <fullName evidence="1">Uncharacterized protein</fullName>
    </submittedName>
</protein>
<dbReference type="RefSeq" id="WP_190599792.1">
    <property type="nucleotide sequence ID" value="NZ_JADEVV010000027.1"/>
</dbReference>
<proteinExistence type="predicted"/>
<name>A0ABR9VSH6_9SYNC</name>
<evidence type="ECO:0000313" key="1">
    <source>
        <dbReference type="EMBL" id="MBE9254309.1"/>
    </source>
</evidence>
<dbReference type="Proteomes" id="UP000658720">
    <property type="component" value="Unassembled WGS sequence"/>
</dbReference>
<gene>
    <name evidence="1" type="ORF">IQ217_10735</name>
</gene>
<keyword evidence="2" id="KW-1185">Reference proteome</keyword>
<comment type="caution">
    <text evidence="1">The sequence shown here is derived from an EMBL/GenBank/DDBJ whole genome shotgun (WGS) entry which is preliminary data.</text>
</comment>
<organism evidence="1 2">
    <name type="scientific">Synechocystis salina LEGE 00031</name>
    <dbReference type="NCBI Taxonomy" id="1828736"/>
    <lineage>
        <taxon>Bacteria</taxon>
        <taxon>Bacillati</taxon>
        <taxon>Cyanobacteriota</taxon>
        <taxon>Cyanophyceae</taxon>
        <taxon>Synechococcales</taxon>
        <taxon>Merismopediaceae</taxon>
        <taxon>Synechocystis</taxon>
    </lineage>
</organism>
<dbReference type="EMBL" id="JADEVV010000027">
    <property type="protein sequence ID" value="MBE9254309.1"/>
    <property type="molecule type" value="Genomic_DNA"/>
</dbReference>
<reference evidence="1 2" key="1">
    <citation type="submission" date="2020-10" db="EMBL/GenBank/DDBJ databases">
        <authorList>
            <person name="Castelo-Branco R."/>
            <person name="Eusebio N."/>
            <person name="Adriana R."/>
            <person name="Vieira A."/>
            <person name="Brugerolle De Fraissinette N."/>
            <person name="Rezende De Castro R."/>
            <person name="Schneider M.P."/>
            <person name="Vasconcelos V."/>
            <person name="Leao P.N."/>
        </authorList>
    </citation>
    <scope>NUCLEOTIDE SEQUENCE [LARGE SCALE GENOMIC DNA]</scope>
    <source>
        <strain evidence="1 2">LEGE 00031</strain>
    </source>
</reference>
<sequence length="72" mass="8451">MNSLPPLDFPELKNIIAQCNLEEKLELLELLEKDTFATRFNKFLNSVKTDELTLEDITREVEAVRQANYHEQ</sequence>
<dbReference type="NCBIfam" id="NF047401">
    <property type="entry name" value="TA_anti_VapB15"/>
    <property type="match status" value="1"/>
</dbReference>
<evidence type="ECO:0000313" key="2">
    <source>
        <dbReference type="Proteomes" id="UP000658720"/>
    </source>
</evidence>